<accession>A0AAD8AVC4</accession>
<evidence type="ECO:0000313" key="3">
    <source>
        <dbReference type="Proteomes" id="UP001233172"/>
    </source>
</evidence>
<protein>
    <submittedName>
        <fullName evidence="2">Uncharacterized protein</fullName>
    </submittedName>
</protein>
<comment type="caution">
    <text evidence="2">The sequence shown here is derived from an EMBL/GenBank/DDBJ whole genome shotgun (WGS) entry which is preliminary data.</text>
</comment>
<organism evidence="2 3">
    <name type="scientific">Biomphalaria pfeifferi</name>
    <name type="common">Bloodfluke planorb</name>
    <name type="synonym">Freshwater snail</name>
    <dbReference type="NCBI Taxonomy" id="112525"/>
    <lineage>
        <taxon>Eukaryota</taxon>
        <taxon>Metazoa</taxon>
        <taxon>Spiralia</taxon>
        <taxon>Lophotrochozoa</taxon>
        <taxon>Mollusca</taxon>
        <taxon>Gastropoda</taxon>
        <taxon>Heterobranchia</taxon>
        <taxon>Euthyneura</taxon>
        <taxon>Panpulmonata</taxon>
        <taxon>Hygrophila</taxon>
        <taxon>Lymnaeoidea</taxon>
        <taxon>Planorbidae</taxon>
        <taxon>Biomphalaria</taxon>
    </lineage>
</organism>
<dbReference type="EMBL" id="JASAOG010000244">
    <property type="protein sequence ID" value="KAK0042339.1"/>
    <property type="molecule type" value="Genomic_DNA"/>
</dbReference>
<name>A0AAD8AVC4_BIOPF</name>
<keyword evidence="1" id="KW-0732">Signal</keyword>
<reference evidence="2" key="2">
    <citation type="submission" date="2023-04" db="EMBL/GenBank/DDBJ databases">
        <authorList>
            <person name="Bu L."/>
            <person name="Lu L."/>
            <person name="Laidemitt M.R."/>
            <person name="Zhang S.M."/>
            <person name="Mutuku M."/>
            <person name="Mkoji G."/>
            <person name="Steinauer M."/>
            <person name="Loker E.S."/>
        </authorList>
    </citation>
    <scope>NUCLEOTIDE SEQUENCE</scope>
    <source>
        <strain evidence="2">KasaAsao</strain>
        <tissue evidence="2">Whole Snail</tissue>
    </source>
</reference>
<feature type="chain" id="PRO_5042269784" evidence="1">
    <location>
        <begin position="23"/>
        <end position="177"/>
    </location>
</feature>
<sequence>MKRSKAVIIFLLFKTLTLTIKAEETIPASNNNEMLQIFLTQLKQGTTVGVLKESLREILTSYDKNFTIERYIVIGNETLGLRLSNYLYILTLLTNELDKPQEANDLSAPVSAIYEILISILGLLDSSQVSLASEINYSTQTGLRLKRALECRLPAYCNRNPPPFYPCSCRSLGLGWR</sequence>
<dbReference type="Proteomes" id="UP001233172">
    <property type="component" value="Unassembled WGS sequence"/>
</dbReference>
<evidence type="ECO:0000313" key="2">
    <source>
        <dbReference type="EMBL" id="KAK0042339.1"/>
    </source>
</evidence>
<gene>
    <name evidence="2" type="ORF">Bpfe_028251</name>
</gene>
<feature type="signal peptide" evidence="1">
    <location>
        <begin position="1"/>
        <end position="22"/>
    </location>
</feature>
<keyword evidence="3" id="KW-1185">Reference proteome</keyword>
<dbReference type="AlphaFoldDB" id="A0AAD8AVC4"/>
<reference evidence="2" key="1">
    <citation type="journal article" date="2023" name="PLoS Negl. Trop. Dis.">
        <title>A genome sequence for Biomphalaria pfeifferi, the major vector snail for the human-infecting parasite Schistosoma mansoni.</title>
        <authorList>
            <person name="Bu L."/>
            <person name="Lu L."/>
            <person name="Laidemitt M.R."/>
            <person name="Zhang S.M."/>
            <person name="Mutuku M."/>
            <person name="Mkoji G."/>
            <person name="Steinauer M."/>
            <person name="Loker E.S."/>
        </authorList>
    </citation>
    <scope>NUCLEOTIDE SEQUENCE</scope>
    <source>
        <strain evidence="2">KasaAsao</strain>
    </source>
</reference>
<proteinExistence type="predicted"/>
<evidence type="ECO:0000256" key="1">
    <source>
        <dbReference type="SAM" id="SignalP"/>
    </source>
</evidence>